<dbReference type="AlphaFoldDB" id="A0A7S0MNA0"/>
<sequence>MQRRMTQHKTPPKLRTLRVETRPTCIGAHRLFLKNRFIKKLPAREPSAYLAVEISSAIRYVSLTVIGEKRSPSVHFSSALRCFLLWETMRKERATARLSSCNAEELLLDLIPQHPL</sequence>
<proteinExistence type="predicted"/>
<gene>
    <name evidence="1" type="ORF">CCUR1050_LOCUS24218</name>
</gene>
<organism evidence="1">
    <name type="scientific">Cryptomonas curvata</name>
    <dbReference type="NCBI Taxonomy" id="233186"/>
    <lineage>
        <taxon>Eukaryota</taxon>
        <taxon>Cryptophyceae</taxon>
        <taxon>Cryptomonadales</taxon>
        <taxon>Cryptomonadaceae</taxon>
        <taxon>Cryptomonas</taxon>
    </lineage>
</organism>
<protein>
    <submittedName>
        <fullName evidence="1">Uncharacterized protein</fullName>
    </submittedName>
</protein>
<name>A0A7S0MNA0_9CRYP</name>
<reference evidence="1" key="1">
    <citation type="submission" date="2021-01" db="EMBL/GenBank/DDBJ databases">
        <authorList>
            <person name="Corre E."/>
            <person name="Pelletier E."/>
            <person name="Niang G."/>
            <person name="Scheremetjew M."/>
            <person name="Finn R."/>
            <person name="Kale V."/>
            <person name="Holt S."/>
            <person name="Cochrane G."/>
            <person name="Meng A."/>
            <person name="Brown T."/>
            <person name="Cohen L."/>
        </authorList>
    </citation>
    <scope>NUCLEOTIDE SEQUENCE</scope>
    <source>
        <strain evidence="1">CCAP979/52</strain>
    </source>
</reference>
<dbReference type="EMBL" id="HBEZ01044071">
    <property type="protein sequence ID" value="CAD8646533.1"/>
    <property type="molecule type" value="Transcribed_RNA"/>
</dbReference>
<evidence type="ECO:0000313" key="1">
    <source>
        <dbReference type="EMBL" id="CAD8646533.1"/>
    </source>
</evidence>
<accession>A0A7S0MNA0</accession>